<keyword evidence="1" id="KW-1133">Transmembrane helix</keyword>
<proteinExistence type="predicted"/>
<keyword evidence="1" id="KW-0812">Transmembrane</keyword>
<dbReference type="AlphaFoldDB" id="I0H3W9"/>
<protein>
    <recommendedName>
        <fullName evidence="4">DUF3592 domain-containing protein</fullName>
    </recommendedName>
</protein>
<dbReference type="HOGENOM" id="CLU_1823928_0_0_11"/>
<keyword evidence="3" id="KW-1185">Reference proteome</keyword>
<dbReference type="OrthoDB" id="3385280at2"/>
<dbReference type="STRING" id="512565.AMIS_24860"/>
<gene>
    <name evidence="2" type="ordered locus">AMIS_24860</name>
</gene>
<name>I0H3W9_ACTM4</name>
<dbReference type="KEGG" id="ams:AMIS_24860"/>
<dbReference type="eggNOG" id="ENOG50325EK">
    <property type="taxonomic scope" value="Bacteria"/>
</dbReference>
<reference evidence="2 3" key="1">
    <citation type="submission" date="2012-02" db="EMBL/GenBank/DDBJ databases">
        <title>Complete genome sequence of Actinoplanes missouriensis 431 (= NBRC 102363).</title>
        <authorList>
            <person name="Ohnishi Y."/>
            <person name="Ishikawa J."/>
            <person name="Sekine M."/>
            <person name="Hosoyama A."/>
            <person name="Harada T."/>
            <person name="Narita H."/>
            <person name="Hata T."/>
            <person name="Konno Y."/>
            <person name="Tutikane K."/>
            <person name="Fujita N."/>
            <person name="Horinouchi S."/>
            <person name="Hayakawa M."/>
        </authorList>
    </citation>
    <scope>NUCLEOTIDE SEQUENCE [LARGE SCALE GENOMIC DNA]</scope>
    <source>
        <strain evidence="3">ATCC 14538 / DSM 43046 / CBS 188.64 / JCM 3121 / NBRC 102363 / NCIMB 12654 / NRRL B-3342 / UNCC 431</strain>
    </source>
</reference>
<sequence length="148" mass="16643">MRSRRLPPVWLFAGMGVVVVAVFSWLTYQNWTNDLALSDRGVETTARVTDVGGKGRVHVEFTTTDGRPISTLVGQGDEADGTRVRDTIPITYDPRKPTSEVRDTRVPENHRIAWFTTGMTLFALVGIPIATWQLAREHRRRRSGALRP</sequence>
<organism evidence="2 3">
    <name type="scientific">Actinoplanes missouriensis (strain ATCC 14538 / DSM 43046 / CBS 188.64 / JCM 3121 / NBRC 102363 / NCIMB 12654 / NRRL B-3342 / UNCC 431)</name>
    <dbReference type="NCBI Taxonomy" id="512565"/>
    <lineage>
        <taxon>Bacteria</taxon>
        <taxon>Bacillati</taxon>
        <taxon>Actinomycetota</taxon>
        <taxon>Actinomycetes</taxon>
        <taxon>Micromonosporales</taxon>
        <taxon>Micromonosporaceae</taxon>
        <taxon>Actinoplanes</taxon>
    </lineage>
</organism>
<keyword evidence="1" id="KW-0472">Membrane</keyword>
<evidence type="ECO:0000313" key="3">
    <source>
        <dbReference type="Proteomes" id="UP000007882"/>
    </source>
</evidence>
<dbReference type="EMBL" id="AP012319">
    <property type="protein sequence ID" value="BAL87706.1"/>
    <property type="molecule type" value="Genomic_DNA"/>
</dbReference>
<evidence type="ECO:0000313" key="2">
    <source>
        <dbReference type="EMBL" id="BAL87706.1"/>
    </source>
</evidence>
<feature type="transmembrane region" description="Helical" evidence="1">
    <location>
        <begin position="112"/>
        <end position="132"/>
    </location>
</feature>
<dbReference type="PATRIC" id="fig|512565.3.peg.2485"/>
<accession>I0H3W9</accession>
<feature type="transmembrane region" description="Helical" evidence="1">
    <location>
        <begin position="9"/>
        <end position="28"/>
    </location>
</feature>
<evidence type="ECO:0000256" key="1">
    <source>
        <dbReference type="SAM" id="Phobius"/>
    </source>
</evidence>
<evidence type="ECO:0008006" key="4">
    <source>
        <dbReference type="Google" id="ProtNLM"/>
    </source>
</evidence>
<dbReference type="Proteomes" id="UP000007882">
    <property type="component" value="Chromosome"/>
</dbReference>